<accession>A0A0G4ID98</accession>
<proteinExistence type="predicted"/>
<sequence length="398" mass="43595">MGQKCTRAKNAGEKVDKKGAPLARLDQDDTEQVLKAIPHLPPPNPTEYMREWNEEVEEEKRIQAAGGKLRAKRIPDKMVNIPAFRIVDLRERGMAPWKPTDEEMCPMETELGLSLDRDLIVEGAGIPEVNGRYYRDKDFKWRGMTVWHHNELGPGLWKFGGDGVGMTKGEDRAPGVTIFYDLCDTPYDSVVKRKQDGHGKGTGLWCIFFRGCRRYVCERPTVLVTRPSKGVELYATGQYDQMLPPATGWKLGDTDIDESFPPKISGPPPRLSGCGVTVTDDMKKKLATKLKEYAATIPNFSADFGFADEEGGNGGKGKESDEEYIQRMNTGLEGPAASNAARDKYGAPPALGPNGPGPAPPVGGRKVIGANDDGKAEKKGCGPFGRKKEKGAPKTRTS</sequence>
<feature type="compositionally biased region" description="Basic and acidic residues" evidence="1">
    <location>
        <begin position="10"/>
        <end position="19"/>
    </location>
</feature>
<gene>
    <name evidence="2" type="ORF">Cvel_13319</name>
</gene>
<name>A0A0G4ID98_9ALVE</name>
<reference evidence="2" key="1">
    <citation type="submission" date="2014-11" db="EMBL/GenBank/DDBJ databases">
        <authorList>
            <person name="Otto D Thomas"/>
            <person name="Naeem Raeece"/>
        </authorList>
    </citation>
    <scope>NUCLEOTIDE SEQUENCE</scope>
</reference>
<dbReference type="VEuPathDB" id="CryptoDB:Cvel_13319"/>
<protein>
    <submittedName>
        <fullName evidence="2">Uncharacterized protein</fullName>
    </submittedName>
</protein>
<dbReference type="AlphaFoldDB" id="A0A0G4ID98"/>
<evidence type="ECO:0000256" key="1">
    <source>
        <dbReference type="SAM" id="MobiDB-lite"/>
    </source>
</evidence>
<evidence type="ECO:0000313" key="2">
    <source>
        <dbReference type="EMBL" id="CEM55164.1"/>
    </source>
</evidence>
<feature type="region of interest" description="Disordered" evidence="1">
    <location>
        <begin position="1"/>
        <end position="21"/>
    </location>
</feature>
<dbReference type="EMBL" id="CDMZ01005848">
    <property type="protein sequence ID" value="CEM55164.1"/>
    <property type="molecule type" value="Genomic_DNA"/>
</dbReference>
<feature type="region of interest" description="Disordered" evidence="1">
    <location>
        <begin position="333"/>
        <end position="398"/>
    </location>
</feature>
<organism evidence="2">
    <name type="scientific">Chromera velia CCMP2878</name>
    <dbReference type="NCBI Taxonomy" id="1169474"/>
    <lineage>
        <taxon>Eukaryota</taxon>
        <taxon>Sar</taxon>
        <taxon>Alveolata</taxon>
        <taxon>Colpodellida</taxon>
        <taxon>Chromeraceae</taxon>
        <taxon>Chromera</taxon>
    </lineage>
</organism>